<dbReference type="PANTHER" id="PTHR31032">
    <property type="entry name" value="PGR5-LIKE PROTEIN 1B, CHLOROPLASTIC"/>
    <property type="match status" value="1"/>
</dbReference>
<feature type="transmembrane region" description="Helical" evidence="1">
    <location>
        <begin position="179"/>
        <end position="200"/>
    </location>
</feature>
<organism evidence="2 3">
    <name type="scientific">Aristolochia fimbriata</name>
    <name type="common">White veined hardy Dutchman's pipe vine</name>
    <dbReference type="NCBI Taxonomy" id="158543"/>
    <lineage>
        <taxon>Eukaryota</taxon>
        <taxon>Viridiplantae</taxon>
        <taxon>Streptophyta</taxon>
        <taxon>Embryophyta</taxon>
        <taxon>Tracheophyta</taxon>
        <taxon>Spermatophyta</taxon>
        <taxon>Magnoliopsida</taxon>
        <taxon>Magnoliidae</taxon>
        <taxon>Piperales</taxon>
        <taxon>Aristolochiaceae</taxon>
        <taxon>Aristolochia</taxon>
    </lineage>
</organism>
<dbReference type="GO" id="GO:0009773">
    <property type="term" value="P:photosynthetic electron transport in photosystem I"/>
    <property type="evidence" value="ECO:0007669"/>
    <property type="project" value="InterPro"/>
</dbReference>
<protein>
    <submittedName>
        <fullName evidence="2">Uncharacterized protein</fullName>
    </submittedName>
</protein>
<evidence type="ECO:0000256" key="1">
    <source>
        <dbReference type="SAM" id="Phobius"/>
    </source>
</evidence>
<reference evidence="2 3" key="1">
    <citation type="submission" date="2021-07" db="EMBL/GenBank/DDBJ databases">
        <title>The Aristolochia fimbriata genome: insights into angiosperm evolution, floral development and chemical biosynthesis.</title>
        <authorList>
            <person name="Jiao Y."/>
        </authorList>
    </citation>
    <scope>NUCLEOTIDE SEQUENCE [LARGE SCALE GENOMIC DNA]</scope>
    <source>
        <strain evidence="2">IBCAS-2021</strain>
        <tissue evidence="2">Leaf</tissue>
    </source>
</reference>
<name>A0AAV7F305_ARIFI</name>
<dbReference type="GO" id="GO:0016730">
    <property type="term" value="F:oxidoreductase activity, acting on iron-sulfur proteins as donors"/>
    <property type="evidence" value="ECO:0007669"/>
    <property type="project" value="InterPro"/>
</dbReference>
<sequence length="290" mass="31597">MAGTCRLYSCVTGSTVELPKLAATGASLCWRVPARTGAVFACSNGKTALAEAPSCIFVGPVETASKDVLEALYRQARDSYYSGKPLIVDDMFDKIEQLKLRWYGSKSVIKYPRCSLRRQATYADAEEDPSQALALAGIWVLVLAFSSLGFLGPAFYFIGVAHQDADLSRFGSAKAALDLLTTINGFLFLALGSVIGYPIALASVRALQGLCNRDLVALKGSCPNCGEEVFAFVRAYQSNQSPHQADCHVCESSLQFRTKVEQSISRPGKPWVYGRIYLVSGSGTRYQRWR</sequence>
<accession>A0AAV7F305</accession>
<dbReference type="EMBL" id="JAINDJ010000003">
    <property type="protein sequence ID" value="KAG9454705.1"/>
    <property type="molecule type" value="Genomic_DNA"/>
</dbReference>
<dbReference type="PANTHER" id="PTHR31032:SF2">
    <property type="entry name" value="PGR5-LIKE A PROTEIN"/>
    <property type="match status" value="1"/>
</dbReference>
<dbReference type="InterPro" id="IPR039987">
    <property type="entry name" value="PGRL1"/>
</dbReference>
<feature type="transmembrane region" description="Helical" evidence="1">
    <location>
        <begin position="132"/>
        <end position="159"/>
    </location>
</feature>
<dbReference type="AlphaFoldDB" id="A0AAV7F305"/>
<proteinExistence type="predicted"/>
<comment type="caution">
    <text evidence="2">The sequence shown here is derived from an EMBL/GenBank/DDBJ whole genome shotgun (WGS) entry which is preliminary data.</text>
</comment>
<keyword evidence="1" id="KW-1133">Transmembrane helix</keyword>
<evidence type="ECO:0000313" key="2">
    <source>
        <dbReference type="EMBL" id="KAG9454705.1"/>
    </source>
</evidence>
<gene>
    <name evidence="2" type="ORF">H6P81_007609</name>
</gene>
<dbReference type="GO" id="GO:0009535">
    <property type="term" value="C:chloroplast thylakoid membrane"/>
    <property type="evidence" value="ECO:0007669"/>
    <property type="project" value="InterPro"/>
</dbReference>
<evidence type="ECO:0000313" key="3">
    <source>
        <dbReference type="Proteomes" id="UP000825729"/>
    </source>
</evidence>
<dbReference type="Proteomes" id="UP000825729">
    <property type="component" value="Unassembled WGS sequence"/>
</dbReference>
<keyword evidence="1" id="KW-0812">Transmembrane</keyword>
<keyword evidence="3" id="KW-1185">Reference proteome</keyword>
<keyword evidence="1" id="KW-0472">Membrane</keyword>